<comment type="caution">
    <text evidence="2">The sequence shown here is derived from an EMBL/GenBank/DDBJ whole genome shotgun (WGS) entry which is preliminary data.</text>
</comment>
<keyword evidence="3" id="KW-1185">Reference proteome</keyword>
<feature type="transmembrane region" description="Helical" evidence="1">
    <location>
        <begin position="180"/>
        <end position="200"/>
    </location>
</feature>
<proteinExistence type="predicted"/>
<reference evidence="2 3" key="1">
    <citation type="submission" date="2019-03" db="EMBL/GenBank/DDBJ databases">
        <title>Genomics of glacier-inhabiting Cryobacterium strains.</title>
        <authorList>
            <person name="Liu Q."/>
            <person name="Xin Y.-H."/>
        </authorList>
    </citation>
    <scope>NUCLEOTIDE SEQUENCE [LARGE SCALE GENOMIC DNA]</scope>
    <source>
        <strain evidence="2 3">Hh14</strain>
    </source>
</reference>
<dbReference type="Proteomes" id="UP000297447">
    <property type="component" value="Unassembled WGS sequence"/>
</dbReference>
<dbReference type="RefSeq" id="WP_134520512.1">
    <property type="nucleotide sequence ID" value="NZ_SOHE01000067.1"/>
</dbReference>
<protein>
    <submittedName>
        <fullName evidence="2">Uncharacterized protein</fullName>
    </submittedName>
</protein>
<organism evidence="2 3">
    <name type="scientific">Cryobacterium frigoriphilum</name>
    <dbReference type="NCBI Taxonomy" id="1259150"/>
    <lineage>
        <taxon>Bacteria</taxon>
        <taxon>Bacillati</taxon>
        <taxon>Actinomycetota</taxon>
        <taxon>Actinomycetes</taxon>
        <taxon>Micrococcales</taxon>
        <taxon>Microbacteriaceae</taxon>
        <taxon>Cryobacterium</taxon>
    </lineage>
</organism>
<feature type="transmembrane region" description="Helical" evidence="1">
    <location>
        <begin position="127"/>
        <end position="149"/>
    </location>
</feature>
<evidence type="ECO:0000313" key="2">
    <source>
        <dbReference type="EMBL" id="TFD47089.1"/>
    </source>
</evidence>
<dbReference type="AlphaFoldDB" id="A0A4R8ZVF7"/>
<feature type="transmembrane region" description="Helical" evidence="1">
    <location>
        <begin position="156"/>
        <end position="174"/>
    </location>
</feature>
<dbReference type="EMBL" id="SOHE01000067">
    <property type="protein sequence ID" value="TFD47089.1"/>
    <property type="molecule type" value="Genomic_DNA"/>
</dbReference>
<dbReference type="NCBIfam" id="NF038403">
    <property type="entry name" value="perm_prefix_1"/>
    <property type="match status" value="1"/>
</dbReference>
<feature type="transmembrane region" description="Helical" evidence="1">
    <location>
        <begin position="96"/>
        <end position="115"/>
    </location>
</feature>
<name>A0A4R8ZVF7_9MICO</name>
<feature type="transmembrane region" description="Helical" evidence="1">
    <location>
        <begin position="212"/>
        <end position="232"/>
    </location>
</feature>
<dbReference type="OrthoDB" id="291021at2"/>
<accession>A0A4R8ZVF7</accession>
<keyword evidence="1" id="KW-0472">Membrane</keyword>
<gene>
    <name evidence="2" type="ORF">E3T55_15755</name>
</gene>
<keyword evidence="1" id="KW-0812">Transmembrane</keyword>
<sequence length="291" mass="30674">MAEQRISIEYPLIRQYLVAVDPVIRHRTDAQDLRDELADHLIEAVERLRATGVDSDTAERRSLSRFGEPAVIAGLINAIPAKGNTVHTIFNREASFFAFVAAILWTAAAVSIPFAQDNLVAAWTQGAYVTSVLLIGVAIAASGVVLLSLNVQVSGAFDSIAGIVATLLGLAIVATLLFGWFLFLWLGLLIAATAITMTRARASAVTTGAPTVLLGYVWPVLTLLVLVAAIFVTGPAQNLGSAAIIVFDVVALPLVFLVYAAGNVLLGLRMRALMPHGTAPHDAGPGPFITA</sequence>
<dbReference type="InterPro" id="IPR047928">
    <property type="entry name" value="Perm_prefix_1"/>
</dbReference>
<keyword evidence="1" id="KW-1133">Transmembrane helix</keyword>
<feature type="transmembrane region" description="Helical" evidence="1">
    <location>
        <begin position="244"/>
        <end position="266"/>
    </location>
</feature>
<evidence type="ECO:0000256" key="1">
    <source>
        <dbReference type="SAM" id="Phobius"/>
    </source>
</evidence>
<evidence type="ECO:0000313" key="3">
    <source>
        <dbReference type="Proteomes" id="UP000297447"/>
    </source>
</evidence>